<evidence type="ECO:0000313" key="1">
    <source>
        <dbReference type="EMBL" id="TRM63630.1"/>
    </source>
</evidence>
<sequence length="145" mass="15963">MSVDPADEGDVQIDRHYGVAHFERLSGYGRDDLLGLAGAAVREIISLPVPGGMFTIVECAVAAYVVTELAPDYRTFLYLSVWYVRMLFKTLRRPAAAPMAYDGPACERAELFRTMGGAADRLVVLLQQHFDECMNAVDLAASRSM</sequence>
<organism evidence="1 2">
    <name type="scientific">Schizophyllum amplum</name>
    <dbReference type="NCBI Taxonomy" id="97359"/>
    <lineage>
        <taxon>Eukaryota</taxon>
        <taxon>Fungi</taxon>
        <taxon>Dikarya</taxon>
        <taxon>Basidiomycota</taxon>
        <taxon>Agaricomycotina</taxon>
        <taxon>Agaricomycetes</taxon>
        <taxon>Agaricomycetidae</taxon>
        <taxon>Agaricales</taxon>
        <taxon>Schizophyllaceae</taxon>
        <taxon>Schizophyllum</taxon>
    </lineage>
</organism>
<gene>
    <name evidence="1" type="ORF">BD626DRAFT_569012</name>
</gene>
<protein>
    <submittedName>
        <fullName evidence="1">Uncharacterized protein</fullName>
    </submittedName>
</protein>
<dbReference type="Proteomes" id="UP000320762">
    <property type="component" value="Unassembled WGS sequence"/>
</dbReference>
<comment type="caution">
    <text evidence="1">The sequence shown here is derived from an EMBL/GenBank/DDBJ whole genome shotgun (WGS) entry which is preliminary data.</text>
</comment>
<dbReference type="AlphaFoldDB" id="A0A550CFP9"/>
<accession>A0A550CFP9</accession>
<dbReference type="EMBL" id="VDMD01000009">
    <property type="protein sequence ID" value="TRM63630.1"/>
    <property type="molecule type" value="Genomic_DNA"/>
</dbReference>
<proteinExistence type="predicted"/>
<keyword evidence="2" id="KW-1185">Reference proteome</keyword>
<reference evidence="1 2" key="1">
    <citation type="journal article" date="2019" name="New Phytol.">
        <title>Comparative genomics reveals unique wood-decay strategies and fruiting body development in the Schizophyllaceae.</title>
        <authorList>
            <person name="Almasi E."/>
            <person name="Sahu N."/>
            <person name="Krizsan K."/>
            <person name="Balint B."/>
            <person name="Kovacs G.M."/>
            <person name="Kiss B."/>
            <person name="Cseklye J."/>
            <person name="Drula E."/>
            <person name="Henrissat B."/>
            <person name="Nagy I."/>
            <person name="Chovatia M."/>
            <person name="Adam C."/>
            <person name="LaButti K."/>
            <person name="Lipzen A."/>
            <person name="Riley R."/>
            <person name="Grigoriev I.V."/>
            <person name="Nagy L.G."/>
        </authorList>
    </citation>
    <scope>NUCLEOTIDE SEQUENCE [LARGE SCALE GENOMIC DNA]</scope>
    <source>
        <strain evidence="1 2">NL-1724</strain>
    </source>
</reference>
<name>A0A550CFP9_9AGAR</name>
<evidence type="ECO:0000313" key="2">
    <source>
        <dbReference type="Proteomes" id="UP000320762"/>
    </source>
</evidence>